<gene>
    <name evidence="1" type="ORF">RPERSI_LOCUS28940</name>
</gene>
<comment type="caution">
    <text evidence="1">The sequence shown here is derived from an EMBL/GenBank/DDBJ whole genome shotgun (WGS) entry which is preliminary data.</text>
</comment>
<protein>
    <submittedName>
        <fullName evidence="1">8887_t:CDS:1</fullName>
    </submittedName>
</protein>
<keyword evidence="2" id="KW-1185">Reference proteome</keyword>
<proteinExistence type="predicted"/>
<evidence type="ECO:0000313" key="1">
    <source>
        <dbReference type="EMBL" id="CAG8833750.1"/>
    </source>
</evidence>
<accession>A0ACA9SAQ3</accession>
<dbReference type="EMBL" id="CAJVQC010107348">
    <property type="protein sequence ID" value="CAG8833750.1"/>
    <property type="molecule type" value="Genomic_DNA"/>
</dbReference>
<dbReference type="Proteomes" id="UP000789920">
    <property type="component" value="Unassembled WGS sequence"/>
</dbReference>
<sequence>RAVTTTTAQPTATDASRVAAASSSPKCDDTDKDAILSDSEPVSSIQGKTCTYNSVPPQDQKKLGTKL</sequence>
<evidence type="ECO:0000313" key="2">
    <source>
        <dbReference type="Proteomes" id="UP000789920"/>
    </source>
</evidence>
<feature type="non-terminal residue" evidence="1">
    <location>
        <position position="1"/>
    </location>
</feature>
<name>A0ACA9SAQ3_9GLOM</name>
<organism evidence="1 2">
    <name type="scientific">Racocetra persica</name>
    <dbReference type="NCBI Taxonomy" id="160502"/>
    <lineage>
        <taxon>Eukaryota</taxon>
        <taxon>Fungi</taxon>
        <taxon>Fungi incertae sedis</taxon>
        <taxon>Mucoromycota</taxon>
        <taxon>Glomeromycotina</taxon>
        <taxon>Glomeromycetes</taxon>
        <taxon>Diversisporales</taxon>
        <taxon>Gigasporaceae</taxon>
        <taxon>Racocetra</taxon>
    </lineage>
</organism>
<reference evidence="1" key="1">
    <citation type="submission" date="2021-06" db="EMBL/GenBank/DDBJ databases">
        <authorList>
            <person name="Kallberg Y."/>
            <person name="Tangrot J."/>
            <person name="Rosling A."/>
        </authorList>
    </citation>
    <scope>NUCLEOTIDE SEQUENCE</scope>
    <source>
        <strain evidence="1">MA461A</strain>
    </source>
</reference>